<evidence type="ECO:0000313" key="2">
    <source>
        <dbReference type="Proteomes" id="UP000618319"/>
    </source>
</evidence>
<evidence type="ECO:0000313" key="1">
    <source>
        <dbReference type="EMBL" id="MBE8720831.1"/>
    </source>
</evidence>
<evidence type="ECO:0008006" key="3">
    <source>
        <dbReference type="Google" id="ProtNLM"/>
    </source>
</evidence>
<proteinExistence type="predicted"/>
<keyword evidence="2" id="KW-1185">Reference proteome</keyword>
<dbReference type="EMBL" id="PSKQ01000018">
    <property type="protein sequence ID" value="MBE8720831.1"/>
    <property type="molecule type" value="Genomic_DNA"/>
</dbReference>
<protein>
    <recommendedName>
        <fullName evidence="3">Lipoprotein</fullName>
    </recommendedName>
</protein>
<comment type="caution">
    <text evidence="1">The sequence shown here is derived from an EMBL/GenBank/DDBJ whole genome shotgun (WGS) entry which is preliminary data.</text>
</comment>
<accession>A0ABR9T689</accession>
<gene>
    <name evidence="1" type="ORF">C4F40_08855</name>
</gene>
<sequence>MKIFYTICILIISVSCHQDSRETRFNQTEPSNVEKKMLPADKLENPQTDLEDLHDWQQGFGLTHDPDIDSIWFKPVSYYLNDINCADLAKQFYYGKLRPMDNQVTEELLHLVTSNNNKLRPFYRWCLNKTIVIQDGALGEYTGQPARKYAERFPKEFFEYMDIDVTGEKYHMWVAAIGYSGFYRGDDFENPGEVAKDLINTMNGSCRNCSTELLNRIKKIGHDCFMDRQHDTR</sequence>
<dbReference type="RefSeq" id="WP_196940645.1">
    <property type="nucleotide sequence ID" value="NZ_MU158691.1"/>
</dbReference>
<dbReference type="Proteomes" id="UP000618319">
    <property type="component" value="Unassembled WGS sequence"/>
</dbReference>
<organism evidence="1 2">
    <name type="scientific">Sphingobacterium pedocola</name>
    <dbReference type="NCBI Taxonomy" id="2082722"/>
    <lineage>
        <taxon>Bacteria</taxon>
        <taxon>Pseudomonadati</taxon>
        <taxon>Bacteroidota</taxon>
        <taxon>Sphingobacteriia</taxon>
        <taxon>Sphingobacteriales</taxon>
        <taxon>Sphingobacteriaceae</taxon>
        <taxon>Sphingobacterium</taxon>
    </lineage>
</organism>
<dbReference type="PROSITE" id="PS51257">
    <property type="entry name" value="PROKAR_LIPOPROTEIN"/>
    <property type="match status" value="1"/>
</dbReference>
<reference evidence="1 2" key="1">
    <citation type="submission" date="2018-02" db="EMBL/GenBank/DDBJ databases">
        <title>Sphingobacterium KA21.</title>
        <authorList>
            <person name="Vasarhelyi B.M."/>
            <person name="Deshmukh S."/>
            <person name="Balint B."/>
            <person name="Kukolya J."/>
        </authorList>
    </citation>
    <scope>NUCLEOTIDE SEQUENCE [LARGE SCALE GENOMIC DNA]</scope>
    <source>
        <strain evidence="1 2">Ka21</strain>
    </source>
</reference>
<name>A0ABR9T689_9SPHI</name>